<dbReference type="EMBL" id="CP042807">
    <property type="protein sequence ID" value="QEE23827.1"/>
    <property type="molecule type" value="Genomic_DNA"/>
</dbReference>
<dbReference type="InterPro" id="IPR029044">
    <property type="entry name" value="Nucleotide-diphossugar_trans"/>
</dbReference>
<dbReference type="CDD" id="cd02526">
    <property type="entry name" value="GT2_RfbF_like"/>
    <property type="match status" value="1"/>
</dbReference>
<evidence type="ECO:0000256" key="1">
    <source>
        <dbReference type="ARBA" id="ARBA00006739"/>
    </source>
</evidence>
<reference evidence="4 5" key="1">
    <citation type="submission" date="2019-08" db="EMBL/GenBank/DDBJ databases">
        <title>Complete genome sequence of Rhodanobacter glycinis strain T01E-68 isolated from tomato root.</title>
        <authorList>
            <person name="Weon H.-Y."/>
            <person name="Lee S.A."/>
        </authorList>
    </citation>
    <scope>NUCLEOTIDE SEQUENCE [LARGE SCALE GENOMIC DNA]</scope>
    <source>
        <strain evidence="4 5">T01E-68</strain>
    </source>
</reference>
<gene>
    <name evidence="4" type="ORF">CS053_04330</name>
</gene>
<accession>A0A5B9E0S4</accession>
<organism evidence="4 5">
    <name type="scientific">Rhodanobacter glycinis</name>
    <dbReference type="NCBI Taxonomy" id="582702"/>
    <lineage>
        <taxon>Bacteria</taxon>
        <taxon>Pseudomonadati</taxon>
        <taxon>Pseudomonadota</taxon>
        <taxon>Gammaproteobacteria</taxon>
        <taxon>Lysobacterales</taxon>
        <taxon>Rhodanobacteraceae</taxon>
        <taxon>Rhodanobacter</taxon>
    </lineage>
</organism>
<dbReference type="PANTHER" id="PTHR43179">
    <property type="entry name" value="RHAMNOSYLTRANSFERASE WBBL"/>
    <property type="match status" value="1"/>
</dbReference>
<dbReference type="NCBIfam" id="TIGR01556">
    <property type="entry name" value="rhamnosyltran"/>
    <property type="match status" value="1"/>
</dbReference>
<dbReference type="AlphaFoldDB" id="A0A5B9E0S4"/>
<evidence type="ECO:0000256" key="2">
    <source>
        <dbReference type="ARBA" id="ARBA00022676"/>
    </source>
</evidence>
<evidence type="ECO:0000313" key="4">
    <source>
        <dbReference type="EMBL" id="QEE23827.1"/>
    </source>
</evidence>
<evidence type="ECO:0000313" key="5">
    <source>
        <dbReference type="Proteomes" id="UP000321807"/>
    </source>
</evidence>
<sequence length="320" mass="36170">MTPVDGASSIHAVVVAFLPEAQPFAELLSTLCPQVAAIHVIDNTPVSDVRVDGWLQELALPNVHLTRLGDNYGIAKALNVGLDAALRAGATHVLLSDQDSLPGADMVAGLLSAMLELESQGRRVAAVGPSFVDHVSTHAYRFQMRRPGRWFYSNQEPTEAMPHVLTLSLITSGSLLRAETIRALGSMREDFFIDYVDVEWSHRALAHGYELFGTRYASMSHYMGDRTLRVWAGGWRNLSEYSPLRLYYRVRNFVYMWRLGYVPLGWKIRASWFWLGESYAHVIFSRARLASFRMIMRGFWDGLRGRMGRYPDNQRTFGKP</sequence>
<dbReference type="GO" id="GO:0016757">
    <property type="term" value="F:glycosyltransferase activity"/>
    <property type="evidence" value="ECO:0007669"/>
    <property type="project" value="UniProtKB-KW"/>
</dbReference>
<dbReference type="RefSeq" id="WP_147626503.1">
    <property type="nucleotide sequence ID" value="NZ_CP042807.1"/>
</dbReference>
<dbReference type="KEGG" id="rgl:CS053_04330"/>
<keyword evidence="2" id="KW-0328">Glycosyltransferase</keyword>
<dbReference type="Proteomes" id="UP000321807">
    <property type="component" value="Chromosome"/>
</dbReference>
<name>A0A5B9E0S4_9GAMM</name>
<keyword evidence="3 4" id="KW-0808">Transferase</keyword>
<evidence type="ECO:0000256" key="3">
    <source>
        <dbReference type="ARBA" id="ARBA00022679"/>
    </source>
</evidence>
<dbReference type="Gene3D" id="3.90.550.10">
    <property type="entry name" value="Spore Coat Polysaccharide Biosynthesis Protein SpsA, Chain A"/>
    <property type="match status" value="1"/>
</dbReference>
<comment type="similarity">
    <text evidence="1">Belongs to the glycosyltransferase 2 family.</text>
</comment>
<dbReference type="SUPFAM" id="SSF53448">
    <property type="entry name" value="Nucleotide-diphospho-sugar transferases"/>
    <property type="match status" value="1"/>
</dbReference>
<dbReference type="PANTHER" id="PTHR43179:SF12">
    <property type="entry name" value="GALACTOFURANOSYLTRANSFERASE GLFT2"/>
    <property type="match status" value="1"/>
</dbReference>
<protein>
    <submittedName>
        <fullName evidence="4">Rhamnosyltransferase</fullName>
    </submittedName>
</protein>
<dbReference type="InterPro" id="IPR006446">
    <property type="entry name" value="RhaTrfase"/>
</dbReference>
<proteinExistence type="inferred from homology"/>